<dbReference type="InterPro" id="IPR036737">
    <property type="entry name" value="OmpA-like_sf"/>
</dbReference>
<feature type="region of interest" description="Disordered" evidence="1">
    <location>
        <begin position="77"/>
        <end position="108"/>
    </location>
</feature>
<organism evidence="4 5">
    <name type="scientific">Pseudanabaena galeata UHCC 0370</name>
    <dbReference type="NCBI Taxonomy" id="3110310"/>
    <lineage>
        <taxon>Bacteria</taxon>
        <taxon>Bacillati</taxon>
        <taxon>Cyanobacteriota</taxon>
        <taxon>Cyanophyceae</taxon>
        <taxon>Pseudanabaenales</taxon>
        <taxon>Pseudanabaenaceae</taxon>
        <taxon>Pseudanabaena</taxon>
    </lineage>
</organism>
<comment type="caution">
    <text evidence="4">The sequence shown here is derived from an EMBL/GenBank/DDBJ whole genome shotgun (WGS) entry which is preliminary data.</text>
</comment>
<dbReference type="InterPro" id="IPR007055">
    <property type="entry name" value="BON_dom"/>
</dbReference>
<feature type="region of interest" description="Disordered" evidence="1">
    <location>
        <begin position="209"/>
        <end position="245"/>
    </location>
</feature>
<keyword evidence="2" id="KW-1133">Transmembrane helix</keyword>
<protein>
    <submittedName>
        <fullName evidence="4">BON domain-containing protein</fullName>
    </submittedName>
</protein>
<keyword evidence="2" id="KW-0812">Transmembrane</keyword>
<evidence type="ECO:0000313" key="5">
    <source>
        <dbReference type="Proteomes" id="UP001301388"/>
    </source>
</evidence>
<keyword evidence="5" id="KW-1185">Reference proteome</keyword>
<dbReference type="RefSeq" id="WP_323262056.1">
    <property type="nucleotide sequence ID" value="NZ_JAYGIE010000076.1"/>
</dbReference>
<evidence type="ECO:0000313" key="4">
    <source>
        <dbReference type="EMBL" id="MEA5478593.1"/>
    </source>
</evidence>
<dbReference type="InterPro" id="IPR006665">
    <property type="entry name" value="OmpA-like"/>
</dbReference>
<dbReference type="Pfam" id="PF04972">
    <property type="entry name" value="BON"/>
    <property type="match status" value="1"/>
</dbReference>
<feature type="compositionally biased region" description="Polar residues" evidence="1">
    <location>
        <begin position="77"/>
        <end position="86"/>
    </location>
</feature>
<accession>A0ABU5TKR7</accession>
<feature type="transmembrane region" description="Helical" evidence="2">
    <location>
        <begin position="664"/>
        <end position="683"/>
    </location>
</feature>
<evidence type="ECO:0000256" key="2">
    <source>
        <dbReference type="SAM" id="Phobius"/>
    </source>
</evidence>
<keyword evidence="2" id="KW-0472">Membrane</keyword>
<dbReference type="Pfam" id="PF00691">
    <property type="entry name" value="OmpA"/>
    <property type="match status" value="1"/>
</dbReference>
<dbReference type="Gene3D" id="3.30.1330.60">
    <property type="entry name" value="OmpA-like domain"/>
    <property type="match status" value="1"/>
</dbReference>
<gene>
    <name evidence="4" type="ORF">VB774_13275</name>
</gene>
<dbReference type="SUPFAM" id="SSF103088">
    <property type="entry name" value="OmpA-like"/>
    <property type="match status" value="1"/>
</dbReference>
<evidence type="ECO:0000256" key="1">
    <source>
        <dbReference type="SAM" id="MobiDB-lite"/>
    </source>
</evidence>
<name>A0ABU5TKR7_9CYAN</name>
<reference evidence="4 5" key="1">
    <citation type="submission" date="2023-12" db="EMBL/GenBank/DDBJ databases">
        <title>Baltic Sea Cyanobacteria.</title>
        <authorList>
            <person name="Delbaje E."/>
            <person name="Fewer D.P."/>
            <person name="Shishido T.K."/>
        </authorList>
    </citation>
    <scope>NUCLEOTIDE SEQUENCE [LARGE SCALE GENOMIC DNA]</scope>
    <source>
        <strain evidence="4 5">UHCC 0370</strain>
    </source>
</reference>
<sequence>MSEQKGEQKGNFQNKALSDVEKFLLLLSELNIIDSEKSKEPQNHQGINDSIFLKIDNQDSQDKETKARSSLFDIEQNLSAKSSPQSLGDEFSDVARSPNGQNSVAKPRPKYADEDFLDIVRSPSVYPFPSLLDELPFLRDIPPAKNGFDHAVQDRQTAEQTTENIDLADNAKYVQLEPIDSSKKEEIAAVNLIQDLLLGSNKVQIESPQIPQIPQTNSSQISQSISVPTSRPQVQPQSQSSYLKSSSDDEALHLLQDILVVPELEDLRSFKIAVEQKLGIVESQVNNPEIMNKIEGLESLLHNASRRLSAMDDEKSNIPMEIDRVSDRVAQLENQINQPAELVQLLLPIIAELLSLKADQAREEMCQAITPIIAEVIFERSQLDRVSMSHAIADLLPNAISEQIRNNPEQIAKALGPEVGAAIREQIRIDRDEIVDALAPEMGAAIKQQIVLERDAMVDALYPVIGNTIAKYFAEAIRSINEKVEQTFSVEGLQRKFRARMKGVSEAELILKESVPFEIQAIFLIHNLSGLVIIDIQKSDLDSLVEPIDSDMLAGMLTAIRSFANECISRSESTTELDAINYSGSKILLEVAGYCYLAVIIQGEPDAALVNKIRDVFGRVVQVYGDRFKEFDGDPSIIPMEVEIQLKTLIEVEQPKSSKQSPKTLIFIGLAVLALIFVPIGIFQYHANRARQLEAKVLEAFAGTPELAVYRLNVIADGDRLKLTGKLPNQHLRDRALQVAIATSKSEIAHSKINNNIYTANIPPDPELVALEVQRLTTALNYTQGVNIQSQFKDGQLTITGQIEQPRMLPKITQAFTKITGISTVSNAATILTPKLSTRIYFPLWVTTLEPSDTAKLIEIQAFLDLYPDYNIKILVKNDNIGDPAINYQLGMKRAQSVRDALLQRGVNAKRLHLSGIIDISIQRPSDQMLRWVEFQPILKPMSISK</sequence>
<proteinExistence type="predicted"/>
<evidence type="ECO:0000259" key="3">
    <source>
        <dbReference type="PROSITE" id="PS50914"/>
    </source>
</evidence>
<dbReference type="PROSITE" id="PS50914">
    <property type="entry name" value="BON"/>
    <property type="match status" value="1"/>
</dbReference>
<dbReference type="Proteomes" id="UP001301388">
    <property type="component" value="Unassembled WGS sequence"/>
</dbReference>
<dbReference type="EMBL" id="JAYGIE010000076">
    <property type="protein sequence ID" value="MEA5478593.1"/>
    <property type="molecule type" value="Genomic_DNA"/>
</dbReference>
<feature type="domain" description="BON" evidence="3">
    <location>
        <begin position="765"/>
        <end position="833"/>
    </location>
</feature>